<proteinExistence type="predicted"/>
<protein>
    <submittedName>
        <fullName evidence="1">Uncharacterized protein</fullName>
    </submittedName>
</protein>
<name>A0ACD3B5Y7_9AGAR</name>
<reference evidence="1 2" key="1">
    <citation type="journal article" date="2019" name="Nat. Ecol. Evol.">
        <title>Megaphylogeny resolves global patterns of mushroom evolution.</title>
        <authorList>
            <person name="Varga T."/>
            <person name="Krizsan K."/>
            <person name="Foldi C."/>
            <person name="Dima B."/>
            <person name="Sanchez-Garcia M."/>
            <person name="Sanchez-Ramirez S."/>
            <person name="Szollosi G.J."/>
            <person name="Szarkandi J.G."/>
            <person name="Papp V."/>
            <person name="Albert L."/>
            <person name="Andreopoulos W."/>
            <person name="Angelini C."/>
            <person name="Antonin V."/>
            <person name="Barry K.W."/>
            <person name="Bougher N.L."/>
            <person name="Buchanan P."/>
            <person name="Buyck B."/>
            <person name="Bense V."/>
            <person name="Catcheside P."/>
            <person name="Chovatia M."/>
            <person name="Cooper J."/>
            <person name="Damon W."/>
            <person name="Desjardin D."/>
            <person name="Finy P."/>
            <person name="Geml J."/>
            <person name="Haridas S."/>
            <person name="Hughes K."/>
            <person name="Justo A."/>
            <person name="Karasinski D."/>
            <person name="Kautmanova I."/>
            <person name="Kiss B."/>
            <person name="Kocsube S."/>
            <person name="Kotiranta H."/>
            <person name="LaButti K.M."/>
            <person name="Lechner B.E."/>
            <person name="Liimatainen K."/>
            <person name="Lipzen A."/>
            <person name="Lukacs Z."/>
            <person name="Mihaltcheva S."/>
            <person name="Morgado L.N."/>
            <person name="Niskanen T."/>
            <person name="Noordeloos M.E."/>
            <person name="Ohm R.A."/>
            <person name="Ortiz-Santana B."/>
            <person name="Ovrebo C."/>
            <person name="Racz N."/>
            <person name="Riley R."/>
            <person name="Savchenko A."/>
            <person name="Shiryaev A."/>
            <person name="Soop K."/>
            <person name="Spirin V."/>
            <person name="Szebenyi C."/>
            <person name="Tomsovsky M."/>
            <person name="Tulloss R.E."/>
            <person name="Uehling J."/>
            <person name="Grigoriev I.V."/>
            <person name="Vagvolgyi C."/>
            <person name="Papp T."/>
            <person name="Martin F.M."/>
            <person name="Miettinen O."/>
            <person name="Hibbett D.S."/>
            <person name="Nagy L.G."/>
        </authorList>
    </citation>
    <scope>NUCLEOTIDE SEQUENCE [LARGE SCALE GENOMIC DNA]</scope>
    <source>
        <strain evidence="1 2">NL-1719</strain>
    </source>
</reference>
<organism evidence="1 2">
    <name type="scientific">Pluteus cervinus</name>
    <dbReference type="NCBI Taxonomy" id="181527"/>
    <lineage>
        <taxon>Eukaryota</taxon>
        <taxon>Fungi</taxon>
        <taxon>Dikarya</taxon>
        <taxon>Basidiomycota</taxon>
        <taxon>Agaricomycotina</taxon>
        <taxon>Agaricomycetes</taxon>
        <taxon>Agaricomycetidae</taxon>
        <taxon>Agaricales</taxon>
        <taxon>Pluteineae</taxon>
        <taxon>Pluteaceae</taxon>
        <taxon>Pluteus</taxon>
    </lineage>
</organism>
<gene>
    <name evidence="1" type="ORF">BDN72DRAFT_876123</name>
</gene>
<evidence type="ECO:0000313" key="1">
    <source>
        <dbReference type="EMBL" id="TFK73069.1"/>
    </source>
</evidence>
<sequence length="555" mass="62719">MLAVLQGSSGSGSGGPSYSAGLGFGPVALPSQRRSCHGKHLLESQEKIDEEIQDLEGRIRALRTSRNALALINQLPGEIFTEIFLCLQVPYLEGEFEPGRIVAWVLVTHVSKHWRAIAFSSKALWTTIPTHNTAYAQLASQLSSPLPIYITDRFNPLQFNETDDGDLGLFVPLLQRACKLEATHQAGFFANALQGAPLEFPFLQDIEFNQVDVPVQADRSPFPPLVRRLKLSLSRFQWDWMKFDHLTELHLCSCDSPEISINSFVKYLSQLPRLSNLEIRWIALSKLAEETYISDQHRPAMLTLQHLIIEDELFVTARFLSHVEFTKDFTLRAEVDVGTETPDEVEAFFQGLSRHLEASRRAVCRGSLILKNHNYLTLSCSDQDEPSPFLIIEGRKIHDGVFGHFLNWTQTLPFGKMQQFTTNAFKDLQEWQSCRLRGLESLQDLVVYSPSSPRALIKCLAAETVLAARSGNWKLLSFPALKKITLHGIRYSSISQEQNRKDTIAVFTRRAQHGLKVEELTFRVEGRRIPDDMVEQLRKVVGVVTVLVPVGNDRD</sequence>
<keyword evidence="2" id="KW-1185">Reference proteome</keyword>
<dbReference type="Proteomes" id="UP000308600">
    <property type="component" value="Unassembled WGS sequence"/>
</dbReference>
<evidence type="ECO:0000313" key="2">
    <source>
        <dbReference type="Proteomes" id="UP000308600"/>
    </source>
</evidence>
<dbReference type="EMBL" id="ML208279">
    <property type="protein sequence ID" value="TFK73069.1"/>
    <property type="molecule type" value="Genomic_DNA"/>
</dbReference>
<accession>A0ACD3B5Y7</accession>